<keyword evidence="5" id="KW-0720">Serine protease</keyword>
<keyword evidence="4" id="KW-0378">Hydrolase</keyword>
<dbReference type="CDD" id="cd11377">
    <property type="entry name" value="Pro-peptidase_S53"/>
    <property type="match status" value="1"/>
</dbReference>
<dbReference type="EMBL" id="AUZY01012451">
    <property type="protein sequence ID" value="EQD29771.1"/>
    <property type="molecule type" value="Genomic_DNA"/>
</dbReference>
<proteinExistence type="predicted"/>
<reference evidence="10" key="2">
    <citation type="journal article" date="2014" name="ISME J.">
        <title>Microbial stratification in low pH oxic and suboxic macroscopic growths along an acid mine drainage.</title>
        <authorList>
            <person name="Mendez-Garcia C."/>
            <person name="Mesa V."/>
            <person name="Sprenger R.R."/>
            <person name="Richter M."/>
            <person name="Diez M.S."/>
            <person name="Solano J."/>
            <person name="Bargiela R."/>
            <person name="Golyshina O.V."/>
            <person name="Manteca A."/>
            <person name="Ramos J.L."/>
            <person name="Gallego J.R."/>
            <person name="Llorente I."/>
            <person name="Martins Dos Santos V.A."/>
            <person name="Jensen O.N."/>
            <person name="Pelaez A.I."/>
            <person name="Sanchez J."/>
            <person name="Ferrer M."/>
        </authorList>
    </citation>
    <scope>NUCLEOTIDE SEQUENCE</scope>
</reference>
<evidence type="ECO:0000256" key="4">
    <source>
        <dbReference type="ARBA" id="ARBA00022801"/>
    </source>
</evidence>
<accession>T0Y3W5</accession>
<evidence type="ECO:0000313" key="10">
    <source>
        <dbReference type="EMBL" id="EQD29771.1"/>
    </source>
</evidence>
<dbReference type="InterPro" id="IPR015366">
    <property type="entry name" value="S53_propep"/>
</dbReference>
<keyword evidence="8" id="KW-0472">Membrane</keyword>
<dbReference type="AlphaFoldDB" id="T0Y3W5"/>
<dbReference type="Gene3D" id="3.40.50.200">
    <property type="entry name" value="Peptidase S8/S53 domain"/>
    <property type="match status" value="1"/>
</dbReference>
<dbReference type="Pfam" id="PF00082">
    <property type="entry name" value="Peptidase_S8"/>
    <property type="match status" value="1"/>
</dbReference>
<gene>
    <name evidence="10" type="ORF">B1B_18599</name>
</gene>
<dbReference type="GO" id="GO:0008240">
    <property type="term" value="F:tripeptidyl-peptidase activity"/>
    <property type="evidence" value="ECO:0007669"/>
    <property type="project" value="TreeGrafter"/>
</dbReference>
<dbReference type="GO" id="GO:0006508">
    <property type="term" value="P:proteolysis"/>
    <property type="evidence" value="ECO:0007669"/>
    <property type="project" value="UniProtKB-KW"/>
</dbReference>
<evidence type="ECO:0000256" key="3">
    <source>
        <dbReference type="ARBA" id="ARBA00022723"/>
    </source>
</evidence>
<evidence type="ECO:0000259" key="9">
    <source>
        <dbReference type="PROSITE" id="PS51695"/>
    </source>
</evidence>
<dbReference type="Pfam" id="PF09286">
    <property type="entry name" value="Pro-kuma_activ"/>
    <property type="match status" value="1"/>
</dbReference>
<dbReference type="InterPro" id="IPR036852">
    <property type="entry name" value="Peptidase_S8/S53_dom_sf"/>
</dbReference>
<dbReference type="SUPFAM" id="SSF52743">
    <property type="entry name" value="Subtilisin-like"/>
    <property type="match status" value="1"/>
</dbReference>
<dbReference type="SUPFAM" id="SSF54897">
    <property type="entry name" value="Protease propeptides/inhibitors"/>
    <property type="match status" value="1"/>
</dbReference>
<dbReference type="SMART" id="SM00944">
    <property type="entry name" value="Pro-kuma_activ"/>
    <property type="match status" value="1"/>
</dbReference>
<evidence type="ECO:0000256" key="7">
    <source>
        <dbReference type="ARBA" id="ARBA00023145"/>
    </source>
</evidence>
<name>T0Y3W5_9ZZZZ</name>
<feature type="domain" description="Peptidase S53" evidence="9">
    <location>
        <begin position="174"/>
        <end position="590"/>
    </location>
</feature>
<comment type="caution">
    <text evidence="10">The sequence shown here is derived from an EMBL/GenBank/DDBJ whole genome shotgun (WGS) entry which is preliminary data.</text>
</comment>
<evidence type="ECO:0000256" key="5">
    <source>
        <dbReference type="ARBA" id="ARBA00022825"/>
    </source>
</evidence>
<evidence type="ECO:0000256" key="1">
    <source>
        <dbReference type="ARBA" id="ARBA00001913"/>
    </source>
</evidence>
<reference evidence="10" key="1">
    <citation type="submission" date="2013-08" db="EMBL/GenBank/DDBJ databases">
        <authorList>
            <person name="Mendez C."/>
            <person name="Richter M."/>
            <person name="Ferrer M."/>
            <person name="Sanchez J."/>
        </authorList>
    </citation>
    <scope>NUCLEOTIDE SEQUENCE</scope>
</reference>
<dbReference type="PANTHER" id="PTHR14218">
    <property type="entry name" value="PROTEASE S8 TRIPEPTIDYL PEPTIDASE I CLN2"/>
    <property type="match status" value="1"/>
</dbReference>
<keyword evidence="8" id="KW-0812">Transmembrane</keyword>
<dbReference type="GO" id="GO:0046872">
    <property type="term" value="F:metal ion binding"/>
    <property type="evidence" value="ECO:0007669"/>
    <property type="project" value="UniProtKB-KW"/>
</dbReference>
<dbReference type="InterPro" id="IPR023828">
    <property type="entry name" value="Peptidase_S8_Ser-AS"/>
</dbReference>
<keyword evidence="3" id="KW-0479">Metal-binding</keyword>
<feature type="transmembrane region" description="Helical" evidence="8">
    <location>
        <begin position="623"/>
        <end position="646"/>
    </location>
</feature>
<keyword evidence="8" id="KW-1133">Transmembrane helix</keyword>
<comment type="cofactor">
    <cofactor evidence="1">
        <name>Ca(2+)</name>
        <dbReference type="ChEBI" id="CHEBI:29108"/>
    </cofactor>
</comment>
<evidence type="ECO:0000256" key="8">
    <source>
        <dbReference type="SAM" id="Phobius"/>
    </source>
</evidence>
<organism evidence="10">
    <name type="scientific">mine drainage metagenome</name>
    <dbReference type="NCBI Taxonomy" id="410659"/>
    <lineage>
        <taxon>unclassified sequences</taxon>
        <taxon>metagenomes</taxon>
        <taxon>ecological metagenomes</taxon>
    </lineage>
</organism>
<dbReference type="PROSITE" id="PS51695">
    <property type="entry name" value="SEDOLISIN"/>
    <property type="match status" value="1"/>
</dbReference>
<protein>
    <submittedName>
        <fullName evidence="10">Peptidase S53 propeptide</fullName>
    </submittedName>
</protein>
<sequence>MLTVTLSYRHSGALSQLLGELQDPGSSQFHQYLSASAFEAEFGPSPGAARAVTGYFQAQGAEGLTLSADRTVLTLQLPAATAERIFSTQLELYGSLPEGRFYAPTSAPQLPSPLAGLLTSVTGLSNPPPPGPTSLPWSLTGQFDSNPYNGQQYFWGSDYQAAYGAYPLLTHGYDGAGYAVATLLYSGFDPNPSPGTDLPPFDPGAVENYFNESLPASLPHPAPHGVGVVVDGITPPAPGPMSFPQANADSTGAIAENSLDLEMLGSLAPGAALYNFYFAASSFLDHAQGNPVGGMVADLNAALSFDYGPNRLAAISNSWGTNDQTNAGWAQLEQKAAAMGVTLFAASGDQGDAPSAVTGRTGLTAWPSFPSTATYDNYGVVAVGGTSLRLSGAPTGSYIPGQVGLPPAGYDAPNITGVAAQTVWYKNGSGGTDISGTEGGISAAYNEPYWQAQSAAQGQILAAAATQGFPYARATPDVAASANSTIIFLDENTTFGNTLWSLVEGTSVATPLWAGLTTLLDQATGTLQGFLDPTLYSLGGFFENSSQPGDPFQGNIPGANYLFRSSPGWDPLTGWGSVNVTVLAEDLRTGTGVGYVYDPSATPGTALDNQPSGPPPLFSLPPYGLALFISGGTAAAVILIVAVVVLSR</sequence>
<evidence type="ECO:0000256" key="2">
    <source>
        <dbReference type="ARBA" id="ARBA00022670"/>
    </source>
</evidence>
<dbReference type="PANTHER" id="PTHR14218:SF15">
    <property type="entry name" value="TRIPEPTIDYL-PEPTIDASE 1"/>
    <property type="match status" value="1"/>
</dbReference>
<dbReference type="InterPro" id="IPR000209">
    <property type="entry name" value="Peptidase_S8/S53_dom"/>
</dbReference>
<dbReference type="GO" id="GO:0004252">
    <property type="term" value="F:serine-type endopeptidase activity"/>
    <property type="evidence" value="ECO:0007669"/>
    <property type="project" value="InterPro"/>
</dbReference>
<keyword evidence="7" id="KW-0865">Zymogen</keyword>
<dbReference type="InterPro" id="IPR030400">
    <property type="entry name" value="Sedolisin_dom"/>
</dbReference>
<keyword evidence="6" id="KW-0106">Calcium</keyword>
<keyword evidence="2" id="KW-0645">Protease</keyword>
<dbReference type="InterPro" id="IPR050819">
    <property type="entry name" value="Tripeptidyl-peptidase_I"/>
</dbReference>
<feature type="non-terminal residue" evidence="10">
    <location>
        <position position="648"/>
    </location>
</feature>
<dbReference type="PROSITE" id="PS00138">
    <property type="entry name" value="SUBTILASE_SER"/>
    <property type="match status" value="1"/>
</dbReference>
<evidence type="ECO:0000256" key="6">
    <source>
        <dbReference type="ARBA" id="ARBA00022837"/>
    </source>
</evidence>